<dbReference type="EMBL" id="JAGKQM010000002">
    <property type="protein sequence ID" value="KAH0937508.1"/>
    <property type="molecule type" value="Genomic_DNA"/>
</dbReference>
<comment type="caution">
    <text evidence="4">The sequence shown here is derived from an EMBL/GenBank/DDBJ whole genome shotgun (WGS) entry which is preliminary data.</text>
</comment>
<feature type="compositionally biased region" description="Basic and acidic residues" evidence="1">
    <location>
        <begin position="59"/>
        <end position="80"/>
    </location>
</feature>
<dbReference type="Proteomes" id="UP000824890">
    <property type="component" value="Unassembled WGS sequence"/>
</dbReference>
<dbReference type="PROSITE" id="PS51038">
    <property type="entry name" value="BAH"/>
    <property type="match status" value="1"/>
</dbReference>
<feature type="compositionally biased region" description="Polar residues" evidence="1">
    <location>
        <begin position="513"/>
        <end position="525"/>
    </location>
</feature>
<dbReference type="SMART" id="SM00439">
    <property type="entry name" value="BAH"/>
    <property type="match status" value="1"/>
</dbReference>
<feature type="domain" description="BAH" evidence="2">
    <location>
        <begin position="109"/>
        <end position="225"/>
    </location>
</feature>
<dbReference type="InterPro" id="IPR043151">
    <property type="entry name" value="BAH_sf"/>
</dbReference>
<sequence length="531" mass="61155">MVSRRRFAQVSPSNDEEDFVAEMRSQGQNSRRPEETMEGRKRKRRNVILYEESDEEEKETERKRKKDDEETPPKEVKPDVVKPVGEPVKITGRGNGRRTHYRQLECNGKRYELEESVMMNPEGNILNPYIAIIKDITQKQDGRMMILGQWFYRQEEAKKKGGGHWEANGTRELFYSFHRDEVPAESVMHRCPVNFVPPHKKLPKKKGFIVRKVYDTDDMELRELTDKVYEDARQHEIDLFVEKSVLRLGDLPDLETEEDVEKAKGSFQKVNITPVDVRKEEVTFPSSSEYHSILQKFDSLTHDAHRNKCLAKLLEAVRNICSNAGDEANVSSDVLKDESFIWPDAAVHPVCALEMALNVSLASDHSKYNQRIRSLVFNLKNTALLARRLLNGQLEPEKILNMSPSELKEGLTNEETEKNEPDDAERMQMTDVRCLRCSQIKVCLRDIFQTGHGDRYQLECIACGNSWYASRDEISILDVDTEQPARGRCSEAIEKNLTSPREAEKKVTEHSLKTTNESNADNNPEATKKPE</sequence>
<dbReference type="InterPro" id="IPR003618">
    <property type="entry name" value="TFIIS_cen_dom"/>
</dbReference>
<evidence type="ECO:0000259" key="2">
    <source>
        <dbReference type="PROSITE" id="PS51038"/>
    </source>
</evidence>
<feature type="compositionally biased region" description="Basic and acidic residues" evidence="1">
    <location>
        <begin position="406"/>
        <end position="425"/>
    </location>
</feature>
<proteinExistence type="predicted"/>
<dbReference type="Pfam" id="PF07500">
    <property type="entry name" value="TFIIS_M"/>
    <property type="match status" value="1"/>
</dbReference>
<feature type="region of interest" description="Disordered" evidence="1">
    <location>
        <begin position="405"/>
        <end position="425"/>
    </location>
</feature>
<keyword evidence="5" id="KW-1185">Reference proteome</keyword>
<name>A0ABQ8E9M6_BRANA</name>
<reference evidence="4 5" key="1">
    <citation type="submission" date="2021-05" db="EMBL/GenBank/DDBJ databases">
        <title>Genome Assembly of Synthetic Allotetraploid Brassica napus Reveals Homoeologous Exchanges between Subgenomes.</title>
        <authorList>
            <person name="Davis J.T."/>
        </authorList>
    </citation>
    <scope>NUCLEOTIDE SEQUENCE [LARGE SCALE GENOMIC DNA]</scope>
    <source>
        <strain evidence="5">cv. Da-Ae</strain>
        <tissue evidence="4">Seedling</tissue>
    </source>
</reference>
<dbReference type="Gene3D" id="1.10.472.30">
    <property type="entry name" value="Transcription elongation factor S-II, central domain"/>
    <property type="match status" value="1"/>
</dbReference>
<feature type="compositionally biased region" description="Basic and acidic residues" evidence="1">
    <location>
        <begin position="485"/>
        <end position="494"/>
    </location>
</feature>
<dbReference type="InterPro" id="IPR001025">
    <property type="entry name" value="BAH_dom"/>
</dbReference>
<evidence type="ECO:0000259" key="3">
    <source>
        <dbReference type="PROSITE" id="PS51321"/>
    </source>
</evidence>
<organism evidence="4 5">
    <name type="scientific">Brassica napus</name>
    <name type="common">Rape</name>
    <dbReference type="NCBI Taxonomy" id="3708"/>
    <lineage>
        <taxon>Eukaryota</taxon>
        <taxon>Viridiplantae</taxon>
        <taxon>Streptophyta</taxon>
        <taxon>Embryophyta</taxon>
        <taxon>Tracheophyta</taxon>
        <taxon>Spermatophyta</taxon>
        <taxon>Magnoliopsida</taxon>
        <taxon>eudicotyledons</taxon>
        <taxon>Gunneridae</taxon>
        <taxon>Pentapetalae</taxon>
        <taxon>rosids</taxon>
        <taxon>malvids</taxon>
        <taxon>Brassicales</taxon>
        <taxon>Brassicaceae</taxon>
        <taxon>Brassiceae</taxon>
        <taxon>Brassica</taxon>
    </lineage>
</organism>
<feature type="compositionally biased region" description="Basic and acidic residues" evidence="1">
    <location>
        <begin position="501"/>
        <end position="512"/>
    </location>
</feature>
<feature type="region of interest" description="Disordered" evidence="1">
    <location>
        <begin position="485"/>
        <end position="531"/>
    </location>
</feature>
<protein>
    <submittedName>
        <fullName evidence="4">Uncharacterized protein</fullName>
    </submittedName>
</protein>
<dbReference type="SUPFAM" id="SSF46942">
    <property type="entry name" value="Elongation factor TFIIS domain 2"/>
    <property type="match status" value="1"/>
</dbReference>
<gene>
    <name evidence="4" type="ORF">HID58_004969</name>
</gene>
<dbReference type="InterPro" id="IPR036575">
    <property type="entry name" value="TFIIS_cen_dom_sf"/>
</dbReference>
<feature type="region of interest" description="Disordered" evidence="1">
    <location>
        <begin position="1"/>
        <end position="80"/>
    </location>
</feature>
<dbReference type="PANTHER" id="PTHR46871:SF5">
    <property type="entry name" value="BAH DOMAIN-CONTAINING PROTEIN"/>
    <property type="match status" value="1"/>
</dbReference>
<dbReference type="Gene3D" id="2.30.30.490">
    <property type="match status" value="1"/>
</dbReference>
<dbReference type="Pfam" id="PF01426">
    <property type="entry name" value="BAH"/>
    <property type="match status" value="1"/>
</dbReference>
<evidence type="ECO:0000313" key="4">
    <source>
        <dbReference type="EMBL" id="KAH0937508.1"/>
    </source>
</evidence>
<dbReference type="PROSITE" id="PS51321">
    <property type="entry name" value="TFIIS_CENTRAL"/>
    <property type="match status" value="1"/>
</dbReference>
<dbReference type="SMART" id="SM00510">
    <property type="entry name" value="TFS2M"/>
    <property type="match status" value="1"/>
</dbReference>
<accession>A0ABQ8E9M6</accession>
<dbReference type="PANTHER" id="PTHR46871">
    <property type="entry name" value="BROMO-ADJACENT HOMOLOGY (BAH) DOMAIN-CONTAINING PROTEIN"/>
    <property type="match status" value="1"/>
</dbReference>
<feature type="domain" description="TFIIS central" evidence="3">
    <location>
        <begin position="305"/>
        <end position="435"/>
    </location>
</feature>
<evidence type="ECO:0000256" key="1">
    <source>
        <dbReference type="SAM" id="MobiDB-lite"/>
    </source>
</evidence>
<evidence type="ECO:0000313" key="5">
    <source>
        <dbReference type="Proteomes" id="UP000824890"/>
    </source>
</evidence>